<dbReference type="RefSeq" id="XP_067823822.1">
    <property type="nucleotide sequence ID" value="XM_067961150.1"/>
</dbReference>
<evidence type="ECO:0000256" key="5">
    <source>
        <dbReference type="ARBA" id="ARBA00022786"/>
    </source>
</evidence>
<evidence type="ECO:0000256" key="7">
    <source>
        <dbReference type="ARBA" id="ARBA00031069"/>
    </source>
</evidence>
<dbReference type="AlphaFoldDB" id="A0A976IM11"/>
<evidence type="ECO:0000256" key="1">
    <source>
        <dbReference type="ARBA" id="ARBA00007450"/>
    </source>
</evidence>
<feature type="signal peptide" evidence="10">
    <location>
        <begin position="1"/>
        <end position="23"/>
    </location>
</feature>
<dbReference type="InterPro" id="IPR037679">
    <property type="entry name" value="Apc5"/>
</dbReference>
<keyword evidence="6" id="KW-0131">Cell cycle</keyword>
<dbReference type="PANTHER" id="PTHR12830">
    <property type="entry name" value="ANAPHASE-PROMOTING COMPLEX SUBUNIT 5"/>
    <property type="match status" value="1"/>
</dbReference>
<evidence type="ECO:0000256" key="3">
    <source>
        <dbReference type="ARBA" id="ARBA00022618"/>
    </source>
</evidence>
<sequence>MRKWKANSYVLSVCLLASEYVRQQQHSAQPRDDSIAPLADAAQPSEPAITTPSLNALACFLSEEIQQPLQQNKTGSIRTGCTTLHNLLRRLEISLSNERDFQQLSWQVVSILTQIQSPDAMCNVVERISECVAPLQSLSGVEQDVDSANSTLARTSLLGVFVRSFLLEVDRLLFDGLSRLYDDVTVYLEHFKEDVANEKQIEQEEAKDELLRSPASQNPWNASRHDKHELRLSPIPGHPSRQSVSSTPLRMDMSEKQVSLIGIRDVNDPGVWSNDQLNYILSDLIRDMDKGQKSQLTGISLPEDERQLLLHSTMDPSDPNVLYARYLSFLYSRDYQGALDSLHQYHDVVTTRSSSSDATSTRGAKKHFRGNGIQYAALNLAGLHILFNHYEAAQESIQEAIRVAQHHGDHICVAFALAWLISIYQKMAKPKEMVVKLIRSCLDRVQESQLPSLQVLLKLMEGESELFRGSVNADLQAAAHHIAAQVPAPRPLHVWSHLEEAMQSVASIATPAVTVMHPNTQSMMARQMHAGSATDASTKSTGMGMDWMESTEAVIDTVWNLSGHVTIFTAVGWTLFGHHTLAQAFRRIHLLCYEDSATTEEIALIVSQLAMASLTQAKGDAPVYEQALNFLVDVADQAERRFLLNDMLYQRNLHRLFFLWALQRGEVTRAQVHIRAILALSPAVKDMPAHLDALLLKAALHAAKKEYSQCFELLEDLEKTCQKHDFAYLHAQVLITISRTRLKASAPHAPFASLTKLLQGIDICTRCHYDLLLAEAHVVMAEMYVAMGKLQEADALMNDQMALVMEHGSINLRGECLLVIAKTRIGSIERFKKGTTESNAMAKKAMKMLMASAGMFELVQNLERLQEICYVQSIVYHHMSMIATKEGTEALSFLTSREERATQFLKHTTQLKHGAFFTVESHFDSSRPENIRQVILQRSKELSVCQSVS</sequence>
<accession>A0A976IM11</accession>
<dbReference type="InterPro" id="IPR011990">
    <property type="entry name" value="TPR-like_helical_dom_sf"/>
</dbReference>
<evidence type="ECO:0000256" key="10">
    <source>
        <dbReference type="SAM" id="SignalP"/>
    </source>
</evidence>
<keyword evidence="4" id="KW-0498">Mitosis</keyword>
<evidence type="ECO:0000313" key="13">
    <source>
        <dbReference type="Proteomes" id="UP000294530"/>
    </source>
</evidence>
<evidence type="ECO:0000313" key="12">
    <source>
        <dbReference type="EMBL" id="TDH74324.1"/>
    </source>
</evidence>
<comment type="caution">
    <text evidence="12">The sequence shown here is derived from an EMBL/GenBank/DDBJ whole genome shotgun (WGS) entry which is preliminary data.</text>
</comment>
<protein>
    <recommendedName>
        <fullName evidence="2">Anaphase-promoting complex subunit 5</fullName>
    </recommendedName>
    <alternativeName>
        <fullName evidence="7">Cyclosome subunit 5</fullName>
    </alternativeName>
</protein>
<dbReference type="GO" id="GO:0070979">
    <property type="term" value="P:protein K11-linked ubiquitination"/>
    <property type="evidence" value="ECO:0007669"/>
    <property type="project" value="TreeGrafter"/>
</dbReference>
<dbReference type="InterPro" id="IPR026000">
    <property type="entry name" value="Apc5_dom"/>
</dbReference>
<gene>
    <name evidence="12" type="ORF">CCR75_003053</name>
</gene>
<reference evidence="12 13" key="1">
    <citation type="journal article" date="2021" name="Genome Biol.">
        <title>AFLAP: assembly-free linkage analysis pipeline using k-mers from genome sequencing data.</title>
        <authorList>
            <person name="Fletcher K."/>
            <person name="Zhang L."/>
            <person name="Gil J."/>
            <person name="Han R."/>
            <person name="Cavanaugh K."/>
            <person name="Michelmore R."/>
        </authorList>
    </citation>
    <scope>NUCLEOTIDE SEQUENCE [LARGE SCALE GENOMIC DNA]</scope>
    <source>
        <strain evidence="12 13">SF5</strain>
    </source>
</reference>
<dbReference type="GeneID" id="94346821"/>
<dbReference type="EMBL" id="SHOA02000011">
    <property type="protein sequence ID" value="TDH74324.1"/>
    <property type="molecule type" value="Genomic_DNA"/>
</dbReference>
<comment type="function">
    <text evidence="8">Component of the anaphase promoting complex/cyclosome (APC/C), a cell cycle-regulated E3 ubiquitin ligase that controls progression through mitosis and the G1 phase of the cell cycle. The APC/C complex acts by mediating ubiquitination and subsequent degradation of target proteins: it mainly mediates the formation of 'Lys-11'-linked polyubiquitin chains and, to a lower extent, the formation of 'Lys-48'- and 'Lys-63'-linked polyubiquitin chains. The APC/C complex catalyzes assembly of branched 'Lys-11'-/'Lys-48'-linked branched ubiquitin chains on target proteins.</text>
</comment>
<dbReference type="GO" id="GO:0005680">
    <property type="term" value="C:anaphase-promoting complex"/>
    <property type="evidence" value="ECO:0007669"/>
    <property type="project" value="InterPro"/>
</dbReference>
<evidence type="ECO:0000256" key="9">
    <source>
        <dbReference type="SAM" id="MobiDB-lite"/>
    </source>
</evidence>
<proteinExistence type="inferred from homology"/>
<dbReference type="PANTHER" id="PTHR12830:SF9">
    <property type="entry name" value="ANAPHASE-PROMOTING COMPLEX SUBUNIT 5"/>
    <property type="match status" value="1"/>
</dbReference>
<dbReference type="Pfam" id="PF12862">
    <property type="entry name" value="ANAPC5"/>
    <property type="match status" value="1"/>
</dbReference>
<evidence type="ECO:0000259" key="11">
    <source>
        <dbReference type="Pfam" id="PF12862"/>
    </source>
</evidence>
<evidence type="ECO:0000256" key="4">
    <source>
        <dbReference type="ARBA" id="ARBA00022776"/>
    </source>
</evidence>
<comment type="similarity">
    <text evidence="1">Belongs to the APC5 family.</text>
</comment>
<dbReference type="OrthoDB" id="2504561at2759"/>
<organism evidence="12 13">
    <name type="scientific">Bremia lactucae</name>
    <name type="common">Lettuce downy mildew</name>
    <dbReference type="NCBI Taxonomy" id="4779"/>
    <lineage>
        <taxon>Eukaryota</taxon>
        <taxon>Sar</taxon>
        <taxon>Stramenopiles</taxon>
        <taxon>Oomycota</taxon>
        <taxon>Peronosporomycetes</taxon>
        <taxon>Peronosporales</taxon>
        <taxon>Peronosporaceae</taxon>
        <taxon>Bremia</taxon>
    </lineage>
</organism>
<name>A0A976IM11_BRELC</name>
<feature type="chain" id="PRO_5038112650" description="Anaphase-promoting complex subunit 5" evidence="10">
    <location>
        <begin position="24"/>
        <end position="949"/>
    </location>
</feature>
<keyword evidence="10" id="KW-0732">Signal</keyword>
<evidence type="ECO:0000256" key="8">
    <source>
        <dbReference type="ARBA" id="ARBA00045696"/>
    </source>
</evidence>
<evidence type="ECO:0000256" key="2">
    <source>
        <dbReference type="ARBA" id="ARBA00016066"/>
    </source>
</evidence>
<dbReference type="SUPFAM" id="SSF48452">
    <property type="entry name" value="TPR-like"/>
    <property type="match status" value="2"/>
</dbReference>
<dbReference type="GO" id="GO:0051301">
    <property type="term" value="P:cell division"/>
    <property type="evidence" value="ECO:0007669"/>
    <property type="project" value="UniProtKB-KW"/>
</dbReference>
<dbReference type="Proteomes" id="UP000294530">
    <property type="component" value="Unassembled WGS sequence"/>
</dbReference>
<evidence type="ECO:0000256" key="6">
    <source>
        <dbReference type="ARBA" id="ARBA00023306"/>
    </source>
</evidence>
<keyword evidence="5" id="KW-0833">Ubl conjugation pathway</keyword>
<keyword evidence="3" id="KW-0132">Cell division</keyword>
<dbReference type="GO" id="GO:0031145">
    <property type="term" value="P:anaphase-promoting complex-dependent catabolic process"/>
    <property type="evidence" value="ECO:0007669"/>
    <property type="project" value="TreeGrafter"/>
</dbReference>
<feature type="domain" description="Anaphase-promoting complex subunit 5" evidence="11">
    <location>
        <begin position="323"/>
        <end position="425"/>
    </location>
</feature>
<dbReference type="KEGG" id="blac:94346821"/>
<dbReference type="GO" id="GO:0045842">
    <property type="term" value="P:positive regulation of mitotic metaphase/anaphase transition"/>
    <property type="evidence" value="ECO:0007669"/>
    <property type="project" value="TreeGrafter"/>
</dbReference>
<keyword evidence="13" id="KW-1185">Reference proteome</keyword>
<feature type="region of interest" description="Disordered" evidence="9">
    <location>
        <begin position="203"/>
        <end position="248"/>
    </location>
</feature>